<reference evidence="2" key="1">
    <citation type="journal article" date="2023" name="G3 (Bethesda)">
        <title>Genome assembly and association tests identify interacting loci associated with vigor, precocity, and sex in interspecific pistachio rootstocks.</title>
        <authorList>
            <person name="Palmer W."/>
            <person name="Jacygrad E."/>
            <person name="Sagayaradj S."/>
            <person name="Cavanaugh K."/>
            <person name="Han R."/>
            <person name="Bertier L."/>
            <person name="Beede B."/>
            <person name="Kafkas S."/>
            <person name="Golino D."/>
            <person name="Preece J."/>
            <person name="Michelmore R."/>
        </authorList>
    </citation>
    <scope>NUCLEOTIDE SEQUENCE [LARGE SCALE GENOMIC DNA]</scope>
</reference>
<name>A0ACC1BEK1_9ROSI</name>
<accession>A0ACC1BEK1</accession>
<proteinExistence type="predicted"/>
<evidence type="ECO:0000313" key="2">
    <source>
        <dbReference type="Proteomes" id="UP001164250"/>
    </source>
</evidence>
<comment type="caution">
    <text evidence="1">The sequence shown here is derived from an EMBL/GenBank/DDBJ whole genome shotgun (WGS) entry which is preliminary data.</text>
</comment>
<dbReference type="Proteomes" id="UP001164250">
    <property type="component" value="Chromosome 5"/>
</dbReference>
<evidence type="ECO:0000313" key="1">
    <source>
        <dbReference type="EMBL" id="KAJ0097311.1"/>
    </source>
</evidence>
<organism evidence="1 2">
    <name type="scientific">Pistacia atlantica</name>
    <dbReference type="NCBI Taxonomy" id="434234"/>
    <lineage>
        <taxon>Eukaryota</taxon>
        <taxon>Viridiplantae</taxon>
        <taxon>Streptophyta</taxon>
        <taxon>Embryophyta</taxon>
        <taxon>Tracheophyta</taxon>
        <taxon>Spermatophyta</taxon>
        <taxon>Magnoliopsida</taxon>
        <taxon>eudicotyledons</taxon>
        <taxon>Gunneridae</taxon>
        <taxon>Pentapetalae</taxon>
        <taxon>rosids</taxon>
        <taxon>malvids</taxon>
        <taxon>Sapindales</taxon>
        <taxon>Anacardiaceae</taxon>
        <taxon>Pistacia</taxon>
    </lineage>
</organism>
<dbReference type="EMBL" id="CM047901">
    <property type="protein sequence ID" value="KAJ0097311.1"/>
    <property type="molecule type" value="Genomic_DNA"/>
</dbReference>
<protein>
    <submittedName>
        <fullName evidence="1">Uncharacterized protein</fullName>
    </submittedName>
</protein>
<sequence length="77" mass="9058">MILLFNISVRGYFEGTFPPSNKYEQEASKPVDKIQRRLAQNHEAARKSRLQKNVEEAYVQHLESSRLKLVQLEQELE</sequence>
<keyword evidence="2" id="KW-1185">Reference proteome</keyword>
<gene>
    <name evidence="1" type="ORF">Patl1_27398</name>
</gene>